<dbReference type="PANTHER" id="PTHR13161:SF4">
    <property type="entry name" value="CLK4-ASSOCIATING SERINE_ARGININE RICH PROTEIN"/>
    <property type="match status" value="1"/>
</dbReference>
<gene>
    <name evidence="4" type="ORF">DGAL_LOCUS4426</name>
</gene>
<evidence type="ECO:0000313" key="5">
    <source>
        <dbReference type="Proteomes" id="UP000789390"/>
    </source>
</evidence>
<organism evidence="4 5">
    <name type="scientific">Daphnia galeata</name>
    <dbReference type="NCBI Taxonomy" id="27404"/>
    <lineage>
        <taxon>Eukaryota</taxon>
        <taxon>Metazoa</taxon>
        <taxon>Ecdysozoa</taxon>
        <taxon>Arthropoda</taxon>
        <taxon>Crustacea</taxon>
        <taxon>Branchiopoda</taxon>
        <taxon>Diplostraca</taxon>
        <taxon>Cladocera</taxon>
        <taxon>Anomopoda</taxon>
        <taxon>Daphniidae</taxon>
        <taxon>Daphnia</taxon>
    </lineage>
</organism>
<comment type="caution">
    <text evidence="4">The sequence shown here is derived from an EMBL/GenBank/DDBJ whole genome shotgun (WGS) entry which is preliminary data.</text>
</comment>
<reference evidence="4" key="1">
    <citation type="submission" date="2021-11" db="EMBL/GenBank/DDBJ databases">
        <authorList>
            <person name="Schell T."/>
        </authorList>
    </citation>
    <scope>NUCLEOTIDE SEQUENCE</scope>
    <source>
        <strain evidence="4">M5</strain>
    </source>
</reference>
<dbReference type="Pfam" id="PF09750">
    <property type="entry name" value="DRY_EERY"/>
    <property type="match status" value="1"/>
</dbReference>
<evidence type="ECO:0000256" key="1">
    <source>
        <dbReference type="ARBA" id="ARBA00022664"/>
    </source>
</evidence>
<feature type="domain" description="Suppressor of white apricot N-terminal" evidence="3">
    <location>
        <begin position="11"/>
        <end position="132"/>
    </location>
</feature>
<sequence length="212" mass="24079">MEKFQKGDPVQFLQVHGRPMKIHVDPAVATVADSPVTMMPWQGHTEILIDRFDVRAHLDYPSEEGWEERQASYERYRILVQNELIGVSEEKFLHQILLEEQFGTVQKFGEEEKKQILAPKKAAIGFTYDDSAPSSSTAASTSHNNPLILPEATEEEESDSDIYLDLSIAVVRLTTEQMHEVNKCALQYGLGRQDFMSLLTRDLDAQESLRIA</sequence>
<dbReference type="InterPro" id="IPR040397">
    <property type="entry name" value="SWAP"/>
</dbReference>
<evidence type="ECO:0000259" key="3">
    <source>
        <dbReference type="SMART" id="SM01141"/>
    </source>
</evidence>
<dbReference type="OrthoDB" id="10070965at2759"/>
<dbReference type="AlphaFoldDB" id="A0A8J2WEY4"/>
<dbReference type="InterPro" id="IPR019147">
    <property type="entry name" value="SWAP_N_domain"/>
</dbReference>
<dbReference type="GO" id="GO:0008380">
    <property type="term" value="P:RNA splicing"/>
    <property type="evidence" value="ECO:0007669"/>
    <property type="project" value="UniProtKB-KW"/>
</dbReference>
<dbReference type="EMBL" id="CAKKLH010000071">
    <property type="protein sequence ID" value="CAH0102048.1"/>
    <property type="molecule type" value="Genomic_DNA"/>
</dbReference>
<protein>
    <recommendedName>
        <fullName evidence="3">Suppressor of white apricot N-terminal domain-containing protein</fullName>
    </recommendedName>
</protein>
<dbReference type="SMART" id="SM01141">
    <property type="entry name" value="DRY_EERY"/>
    <property type="match status" value="1"/>
</dbReference>
<accession>A0A8J2WEY4</accession>
<evidence type="ECO:0000313" key="4">
    <source>
        <dbReference type="EMBL" id="CAH0102048.1"/>
    </source>
</evidence>
<dbReference type="Proteomes" id="UP000789390">
    <property type="component" value="Unassembled WGS sequence"/>
</dbReference>
<keyword evidence="1" id="KW-0507">mRNA processing</keyword>
<name>A0A8J2WEY4_9CRUS</name>
<keyword evidence="5" id="KW-1185">Reference proteome</keyword>
<evidence type="ECO:0000256" key="2">
    <source>
        <dbReference type="ARBA" id="ARBA00023187"/>
    </source>
</evidence>
<keyword evidence="2" id="KW-0508">mRNA splicing</keyword>
<proteinExistence type="predicted"/>
<dbReference type="GO" id="GO:0006397">
    <property type="term" value="P:mRNA processing"/>
    <property type="evidence" value="ECO:0007669"/>
    <property type="project" value="UniProtKB-KW"/>
</dbReference>
<dbReference type="PANTHER" id="PTHR13161">
    <property type="entry name" value="SPLICING FACTOR SUPPRESSOR OF WHITE APRICOT"/>
    <property type="match status" value="1"/>
</dbReference>